<dbReference type="EMBL" id="CM037161">
    <property type="protein sequence ID" value="KAH7856264.1"/>
    <property type="molecule type" value="Genomic_DNA"/>
</dbReference>
<protein>
    <submittedName>
        <fullName evidence="1">Uncharacterized protein</fullName>
    </submittedName>
</protein>
<evidence type="ECO:0000313" key="2">
    <source>
        <dbReference type="Proteomes" id="UP000828048"/>
    </source>
</evidence>
<gene>
    <name evidence="1" type="ORF">Vadar_034649</name>
</gene>
<organism evidence="1 2">
    <name type="scientific">Vaccinium darrowii</name>
    <dbReference type="NCBI Taxonomy" id="229202"/>
    <lineage>
        <taxon>Eukaryota</taxon>
        <taxon>Viridiplantae</taxon>
        <taxon>Streptophyta</taxon>
        <taxon>Embryophyta</taxon>
        <taxon>Tracheophyta</taxon>
        <taxon>Spermatophyta</taxon>
        <taxon>Magnoliopsida</taxon>
        <taxon>eudicotyledons</taxon>
        <taxon>Gunneridae</taxon>
        <taxon>Pentapetalae</taxon>
        <taxon>asterids</taxon>
        <taxon>Ericales</taxon>
        <taxon>Ericaceae</taxon>
        <taxon>Vaccinioideae</taxon>
        <taxon>Vaccinieae</taxon>
        <taxon>Vaccinium</taxon>
    </lineage>
</organism>
<dbReference type="Proteomes" id="UP000828048">
    <property type="component" value="Chromosome 11"/>
</dbReference>
<sequence length="1140" mass="130692">MEDSRAFTEPTGDPYNYQAGIIKKIRLENFMCHSNLEIELGDWINFVTGQNGSGKSAILTALCVAFGCRAKGTQRAATLKDFIKTGCSYAVVDLQIKNQGDDAFKPDLYGDVIIIERRISETTSSLVLKNHQGRKVASRREDLRELVEHFNIDVENPCVIMSQDKSREFLHSGNDKDKFKFFFKATLLHQVDDLLKNINSQLVDANEVVNELESSIRPIQNEIKELQEKIKNMEHVEEISQKVQLLKKRLAWSWVYDVDKQLQEQSKKIETLKGRIPKCQDRIDRKIGKIAELRDHRTKKKAQIASMMERTSEVRRMKDELQQSLSLATKERLELEGDHGQKINFIQKMVNRVKLLEQQIHDIHEQHTKSTQAEEFEIEERLKELQDEFDAANLSLSRLKKEEEALLENLAVQKDELEKISREMTEIEKKNREIGSSIRDLRLHQTNKVTAFGGFRVTALLQAIERHHHRFKRPPIGPIGAHLSLVHGDMWAVAVESAFGKLLNAFIVTEHKDSVLLRGCAREAGYSYLQIIIYDFARPRLSIPNHMLPQTNHPTAISVVHSDNPTVLNVLVDLASAERQVLVRNYDVGKTVAFDHRVPNLKEVFTSDGFKIKLREWGRAKIFCSWEEQNLPLNITMSDWRKSPRNYLTSADTGDNSSSYVISLGNEDSLLVIPFSILKPQAFCGNIPPADSFRFSRGGSETILPPNKKARNSRLCGSYDDQIKNLERDATSAQEQAQQCRGRKRKVEEGLQELNNKLQSAKRRCNETERLVTKKKYALQDAKNSQVTEAGSAPASNVDELLHEISKIQEDIQEKEMLVEVIRVRIKEADARTSDLKASFENLCESAKGEIDAFEEAERELILIEEDLHSTEADKNHYEKVMNDKVLPEIKEAEAQHQELKNLRTESYRKASIICPESDLEDLEGCEASTPQQLSDLLSRLTRTLQRESERYDESIEDLRMLLQKKERKILRKQQTYKALREKLNSCQKALNLRLRKFERNASELKRQLTWKFNGHLKKKGISGLVKVNYLEETLSIEVKMPQDASNNNVRDTRGLSGGERSFSTLCFALALHEMTEAPFRAMDEFDVFMDAVSRKISLDTLVDFALTQGSQWIFITPHDISMVKQGDRIKKQQMAAPRT</sequence>
<evidence type="ECO:0000313" key="1">
    <source>
        <dbReference type="EMBL" id="KAH7856264.1"/>
    </source>
</evidence>
<name>A0ACB7YSX4_9ERIC</name>
<accession>A0ACB7YSX4</accession>
<reference evidence="1 2" key="1">
    <citation type="journal article" date="2021" name="Hortic Res">
        <title>High-quality reference genome and annotation aids understanding of berry development for evergreen blueberry (Vaccinium darrowii).</title>
        <authorList>
            <person name="Yu J."/>
            <person name="Hulse-Kemp A.M."/>
            <person name="Babiker E."/>
            <person name="Staton M."/>
        </authorList>
    </citation>
    <scope>NUCLEOTIDE SEQUENCE [LARGE SCALE GENOMIC DNA]</scope>
    <source>
        <strain evidence="2">cv. NJ 8807/NJ 8810</strain>
        <tissue evidence="1">Young leaf</tissue>
    </source>
</reference>
<proteinExistence type="predicted"/>
<comment type="caution">
    <text evidence="1">The sequence shown here is derived from an EMBL/GenBank/DDBJ whole genome shotgun (WGS) entry which is preliminary data.</text>
</comment>
<keyword evidence="2" id="KW-1185">Reference proteome</keyword>